<evidence type="ECO:0000313" key="1">
    <source>
        <dbReference type="EMBL" id="TFK55821.1"/>
    </source>
</evidence>
<dbReference type="OrthoDB" id="294702at2759"/>
<organism evidence="1 2">
    <name type="scientific">Heliocybe sulcata</name>
    <dbReference type="NCBI Taxonomy" id="5364"/>
    <lineage>
        <taxon>Eukaryota</taxon>
        <taxon>Fungi</taxon>
        <taxon>Dikarya</taxon>
        <taxon>Basidiomycota</taxon>
        <taxon>Agaricomycotina</taxon>
        <taxon>Agaricomycetes</taxon>
        <taxon>Gloeophyllales</taxon>
        <taxon>Gloeophyllaceae</taxon>
        <taxon>Heliocybe</taxon>
    </lineage>
</organism>
<protein>
    <recommendedName>
        <fullName evidence="3">AB hydrolase-1 domain-containing protein</fullName>
    </recommendedName>
</protein>
<keyword evidence="2" id="KW-1185">Reference proteome</keyword>
<dbReference type="AlphaFoldDB" id="A0A5C3NQ62"/>
<evidence type="ECO:0000313" key="2">
    <source>
        <dbReference type="Proteomes" id="UP000305948"/>
    </source>
</evidence>
<dbReference type="InterPro" id="IPR029058">
    <property type="entry name" value="AB_hydrolase_fold"/>
</dbReference>
<evidence type="ECO:0008006" key="3">
    <source>
        <dbReference type="Google" id="ProtNLM"/>
    </source>
</evidence>
<dbReference type="EMBL" id="ML213504">
    <property type="protein sequence ID" value="TFK55821.1"/>
    <property type="molecule type" value="Genomic_DNA"/>
</dbReference>
<dbReference type="SUPFAM" id="SSF53474">
    <property type="entry name" value="alpha/beta-Hydrolases"/>
    <property type="match status" value="1"/>
</dbReference>
<dbReference type="Proteomes" id="UP000305948">
    <property type="component" value="Unassembled WGS sequence"/>
</dbReference>
<name>A0A5C3NQ62_9AGAM</name>
<proteinExistence type="predicted"/>
<dbReference type="Gene3D" id="3.40.50.1820">
    <property type="entry name" value="alpha/beta hydrolase"/>
    <property type="match status" value="1"/>
</dbReference>
<reference evidence="1 2" key="1">
    <citation type="journal article" date="2019" name="Nat. Ecol. Evol.">
        <title>Megaphylogeny resolves global patterns of mushroom evolution.</title>
        <authorList>
            <person name="Varga T."/>
            <person name="Krizsan K."/>
            <person name="Foldi C."/>
            <person name="Dima B."/>
            <person name="Sanchez-Garcia M."/>
            <person name="Sanchez-Ramirez S."/>
            <person name="Szollosi G.J."/>
            <person name="Szarkandi J.G."/>
            <person name="Papp V."/>
            <person name="Albert L."/>
            <person name="Andreopoulos W."/>
            <person name="Angelini C."/>
            <person name="Antonin V."/>
            <person name="Barry K.W."/>
            <person name="Bougher N.L."/>
            <person name="Buchanan P."/>
            <person name="Buyck B."/>
            <person name="Bense V."/>
            <person name="Catcheside P."/>
            <person name="Chovatia M."/>
            <person name="Cooper J."/>
            <person name="Damon W."/>
            <person name="Desjardin D."/>
            <person name="Finy P."/>
            <person name="Geml J."/>
            <person name="Haridas S."/>
            <person name="Hughes K."/>
            <person name="Justo A."/>
            <person name="Karasinski D."/>
            <person name="Kautmanova I."/>
            <person name="Kiss B."/>
            <person name="Kocsube S."/>
            <person name="Kotiranta H."/>
            <person name="LaButti K.M."/>
            <person name="Lechner B.E."/>
            <person name="Liimatainen K."/>
            <person name="Lipzen A."/>
            <person name="Lukacs Z."/>
            <person name="Mihaltcheva S."/>
            <person name="Morgado L.N."/>
            <person name="Niskanen T."/>
            <person name="Noordeloos M.E."/>
            <person name="Ohm R.A."/>
            <person name="Ortiz-Santana B."/>
            <person name="Ovrebo C."/>
            <person name="Racz N."/>
            <person name="Riley R."/>
            <person name="Savchenko A."/>
            <person name="Shiryaev A."/>
            <person name="Soop K."/>
            <person name="Spirin V."/>
            <person name="Szebenyi C."/>
            <person name="Tomsovsky M."/>
            <person name="Tulloss R.E."/>
            <person name="Uehling J."/>
            <person name="Grigoriev I.V."/>
            <person name="Vagvolgyi C."/>
            <person name="Papp T."/>
            <person name="Martin F.M."/>
            <person name="Miettinen O."/>
            <person name="Hibbett D.S."/>
            <person name="Nagy L.G."/>
        </authorList>
    </citation>
    <scope>NUCLEOTIDE SEQUENCE [LARGE SCALE GENOMIC DNA]</scope>
    <source>
        <strain evidence="1 2">OMC1185</strain>
    </source>
</reference>
<accession>A0A5C3NQ62</accession>
<gene>
    <name evidence="1" type="ORF">OE88DRAFT_1652310</name>
</gene>
<sequence>MTRTLDVSDGCTIEYADNGNPASNTVVLFLTGAFGIADASDASPALRERDIHFISMTFPGWGRTSAASVAEEVPSQLLKQVTALIDHLHPASSLEAELKLYVAGGSPGTVAAQVLYGASYDVFPLGRHIKGMLLLSPFYPFKYHTTYYRSLSWEDYMAIGPPVHYIAFKLAFRLFKLLLGRGMNIVEGAERLARKGLFERMKDEERAAYANWRAKRGMQEGNLERKFAGNVVRSVEKTWEGFMQVSDILRCDWGFNPETLDAHHKSRAVLVVALSEEGKGMVNYVARIYDGRVKLLQGGHIVSLFHLDEIWAEFLDMPLDA</sequence>